<feature type="compositionally biased region" description="Basic residues" evidence="7">
    <location>
        <begin position="28"/>
        <end position="50"/>
    </location>
</feature>
<dbReference type="SUPFAM" id="SSF52540">
    <property type="entry name" value="P-loop containing nucleoside triphosphate hydrolases"/>
    <property type="match status" value="1"/>
</dbReference>
<evidence type="ECO:0000313" key="10">
    <source>
        <dbReference type="WBParaSite" id="jg15897"/>
    </source>
</evidence>
<dbReference type="InterPro" id="IPR003959">
    <property type="entry name" value="ATPase_AAA_core"/>
</dbReference>
<dbReference type="Proteomes" id="UP000887574">
    <property type="component" value="Unplaced"/>
</dbReference>
<evidence type="ECO:0000256" key="3">
    <source>
        <dbReference type="ARBA" id="ARBA00022840"/>
    </source>
</evidence>
<dbReference type="Pfam" id="PF00439">
    <property type="entry name" value="Bromodomain"/>
    <property type="match status" value="1"/>
</dbReference>
<dbReference type="WBParaSite" id="jg15897">
    <property type="protein sequence ID" value="jg15897"/>
    <property type="gene ID" value="jg15897"/>
</dbReference>
<dbReference type="Pfam" id="PF00004">
    <property type="entry name" value="AAA"/>
    <property type="match status" value="1"/>
</dbReference>
<keyword evidence="2 6" id="KW-0547">Nucleotide-binding</keyword>
<name>A0A915D6N2_9BILA</name>
<dbReference type="InterPro" id="IPR001487">
    <property type="entry name" value="Bromodomain"/>
</dbReference>
<evidence type="ECO:0000256" key="1">
    <source>
        <dbReference type="ARBA" id="ARBA00006914"/>
    </source>
</evidence>
<sequence>MNMSISAGVYGGRAVSENRIKFSSSRTAGKHSSRRSTSRHGGRHTHRRRHGSSDSSSTSSSSSDAESGNRPSGIKSAKQDARQEARFERRKLKSLAKGRRNLMPMNLTEKEIASSSMSSREKLRKLGSSCADIDPMQIDNKVGFEQIGGLTKHIQSLKEQFDVSPPKGVLFYGPPGTGKTLVARALANECSKDGQKVAFFMRKGADCLSKWVGESERQLRLLFDQAYAMRPSIIFFDEIDGLAPVRSSKQDQIHSSIVSTLLALMDGLDKRGEVIVIGATNRLDSIDPALRRPGRFDREMRFDLPDKTAREAILKIHTSSWKECQPDEQVLQWLADQSSGYCGADLRALCTEAVLVALRESFPHIYLSAEKLLIDPSKVKITRQHFLDSLRQIVPASRRDMSVVSHQLNERSGCLIKDFIESTMTTKVPKGYLQRTNCVQNLYKTDLERVVMGLKTPPSVPAARLLLHGHGQLGQSTHHLPVLLNRLDHLPVVSLSSESIYSSGSPEENVSQAIRTIVAVDVLVERIQWSDTRAFASLFTTTLYLLPEDIKQLFRNQNTVEVKCPTEPQRKTYYKKLLDKAMESPVEFNAALYPLPEKAPKDVPIRRVSDKEYKELRNTYNQMLRQLRMFLRDILARLVRDRRFSAFQLPVDKDDAEDYYEIIEKPMCLTQMMSKIDAKSMKKWNPSWKTST</sequence>
<evidence type="ECO:0000256" key="2">
    <source>
        <dbReference type="ARBA" id="ARBA00022741"/>
    </source>
</evidence>
<keyword evidence="9" id="KW-1185">Reference proteome</keyword>
<dbReference type="GO" id="GO:0045815">
    <property type="term" value="P:transcription initiation-coupled chromatin remodeling"/>
    <property type="evidence" value="ECO:0007669"/>
    <property type="project" value="TreeGrafter"/>
</dbReference>
<feature type="compositionally biased region" description="Basic residues" evidence="7">
    <location>
        <begin position="88"/>
        <end position="100"/>
    </location>
</feature>
<feature type="compositionally biased region" description="Basic and acidic residues" evidence="7">
    <location>
        <begin position="77"/>
        <end position="87"/>
    </location>
</feature>
<accession>A0A915D6N2</accession>
<dbReference type="InterPro" id="IPR027417">
    <property type="entry name" value="P-loop_NTPase"/>
</dbReference>
<comment type="similarity">
    <text evidence="1 6">Belongs to the AAA ATPase family.</text>
</comment>
<feature type="compositionally biased region" description="Low complexity" evidence="7">
    <location>
        <begin position="53"/>
        <end position="64"/>
    </location>
</feature>
<dbReference type="InterPro" id="IPR041569">
    <property type="entry name" value="AAA_lid_3"/>
</dbReference>
<protein>
    <submittedName>
        <fullName evidence="10">Bromo domain-containing protein</fullName>
    </submittedName>
</protein>
<dbReference type="GO" id="GO:0042393">
    <property type="term" value="F:histone binding"/>
    <property type="evidence" value="ECO:0007669"/>
    <property type="project" value="TreeGrafter"/>
</dbReference>
<dbReference type="Gene3D" id="3.40.50.300">
    <property type="entry name" value="P-loop containing nucleotide triphosphate hydrolases"/>
    <property type="match status" value="1"/>
</dbReference>
<dbReference type="SUPFAM" id="SSF47370">
    <property type="entry name" value="Bromodomain"/>
    <property type="match status" value="1"/>
</dbReference>
<dbReference type="GO" id="GO:0003682">
    <property type="term" value="F:chromatin binding"/>
    <property type="evidence" value="ECO:0007669"/>
    <property type="project" value="TreeGrafter"/>
</dbReference>
<dbReference type="InterPro" id="IPR036427">
    <property type="entry name" value="Bromodomain-like_sf"/>
</dbReference>
<dbReference type="Gene3D" id="1.10.8.60">
    <property type="match status" value="1"/>
</dbReference>
<dbReference type="GO" id="GO:0005634">
    <property type="term" value="C:nucleus"/>
    <property type="evidence" value="ECO:0007669"/>
    <property type="project" value="TreeGrafter"/>
</dbReference>
<dbReference type="Pfam" id="PF17862">
    <property type="entry name" value="AAA_lid_3"/>
    <property type="match status" value="1"/>
</dbReference>
<dbReference type="SMART" id="SM00382">
    <property type="entry name" value="AAA"/>
    <property type="match status" value="1"/>
</dbReference>
<keyword evidence="3 6" id="KW-0067">ATP-binding</keyword>
<dbReference type="PANTHER" id="PTHR23069">
    <property type="entry name" value="AAA DOMAIN-CONTAINING"/>
    <property type="match status" value="1"/>
</dbReference>
<dbReference type="GO" id="GO:0006334">
    <property type="term" value="P:nucleosome assembly"/>
    <property type="evidence" value="ECO:0007669"/>
    <property type="project" value="TreeGrafter"/>
</dbReference>
<dbReference type="InterPro" id="IPR003593">
    <property type="entry name" value="AAA+_ATPase"/>
</dbReference>
<organism evidence="9 10">
    <name type="scientific">Ditylenchus dipsaci</name>
    <dbReference type="NCBI Taxonomy" id="166011"/>
    <lineage>
        <taxon>Eukaryota</taxon>
        <taxon>Metazoa</taxon>
        <taxon>Ecdysozoa</taxon>
        <taxon>Nematoda</taxon>
        <taxon>Chromadorea</taxon>
        <taxon>Rhabditida</taxon>
        <taxon>Tylenchina</taxon>
        <taxon>Tylenchomorpha</taxon>
        <taxon>Sphaerularioidea</taxon>
        <taxon>Anguinidae</taxon>
        <taxon>Anguininae</taxon>
        <taxon>Ditylenchus</taxon>
    </lineage>
</organism>
<evidence type="ECO:0000256" key="5">
    <source>
        <dbReference type="PROSITE-ProRule" id="PRU00035"/>
    </source>
</evidence>
<dbReference type="PROSITE" id="PS00674">
    <property type="entry name" value="AAA"/>
    <property type="match status" value="1"/>
</dbReference>
<dbReference type="GO" id="GO:0006337">
    <property type="term" value="P:nucleosome disassembly"/>
    <property type="evidence" value="ECO:0007669"/>
    <property type="project" value="TreeGrafter"/>
</dbReference>
<reference evidence="10" key="1">
    <citation type="submission" date="2022-11" db="UniProtKB">
        <authorList>
            <consortium name="WormBaseParasite"/>
        </authorList>
    </citation>
    <scope>IDENTIFICATION</scope>
</reference>
<dbReference type="PANTHER" id="PTHR23069:SF0">
    <property type="entry name" value="TAT-BINDING HOMOLOG 7"/>
    <property type="match status" value="1"/>
</dbReference>
<dbReference type="Gene3D" id="1.20.920.10">
    <property type="entry name" value="Bromodomain-like"/>
    <property type="match status" value="1"/>
</dbReference>
<feature type="region of interest" description="Disordered" evidence="7">
    <location>
        <begin position="1"/>
        <end position="120"/>
    </location>
</feature>
<dbReference type="InterPro" id="IPR045199">
    <property type="entry name" value="ATAD2-like"/>
</dbReference>
<keyword evidence="4 5" id="KW-0103">Bromodomain</keyword>
<evidence type="ECO:0000313" key="9">
    <source>
        <dbReference type="Proteomes" id="UP000887574"/>
    </source>
</evidence>
<feature type="domain" description="Bromo" evidence="8">
    <location>
        <begin position="647"/>
        <end position="692"/>
    </location>
</feature>
<evidence type="ECO:0000256" key="4">
    <source>
        <dbReference type="ARBA" id="ARBA00023117"/>
    </source>
</evidence>
<dbReference type="PROSITE" id="PS50014">
    <property type="entry name" value="BROMODOMAIN_2"/>
    <property type="match status" value="1"/>
</dbReference>
<proteinExistence type="inferred from homology"/>
<dbReference type="GO" id="GO:0016887">
    <property type="term" value="F:ATP hydrolysis activity"/>
    <property type="evidence" value="ECO:0007669"/>
    <property type="project" value="InterPro"/>
</dbReference>
<dbReference type="GO" id="GO:0005524">
    <property type="term" value="F:ATP binding"/>
    <property type="evidence" value="ECO:0007669"/>
    <property type="project" value="UniProtKB-KW"/>
</dbReference>
<evidence type="ECO:0000256" key="6">
    <source>
        <dbReference type="RuleBase" id="RU003651"/>
    </source>
</evidence>
<dbReference type="AlphaFoldDB" id="A0A915D6N2"/>
<evidence type="ECO:0000256" key="7">
    <source>
        <dbReference type="SAM" id="MobiDB-lite"/>
    </source>
</evidence>
<dbReference type="FunFam" id="3.40.50.300:FF:000061">
    <property type="entry name" value="ATPase family, AAA domain-containing 2"/>
    <property type="match status" value="1"/>
</dbReference>
<dbReference type="InterPro" id="IPR003960">
    <property type="entry name" value="ATPase_AAA_CS"/>
</dbReference>
<evidence type="ECO:0000259" key="8">
    <source>
        <dbReference type="PROSITE" id="PS50014"/>
    </source>
</evidence>